<accession>A0A9Q8Q7V2</accession>
<organism evidence="3 4">
    <name type="scientific">Purpureocillium takamizusanense</name>
    <dbReference type="NCBI Taxonomy" id="2060973"/>
    <lineage>
        <taxon>Eukaryota</taxon>
        <taxon>Fungi</taxon>
        <taxon>Dikarya</taxon>
        <taxon>Ascomycota</taxon>
        <taxon>Pezizomycotina</taxon>
        <taxon>Sordariomycetes</taxon>
        <taxon>Hypocreomycetidae</taxon>
        <taxon>Hypocreales</taxon>
        <taxon>Ophiocordycipitaceae</taxon>
        <taxon>Purpureocillium</taxon>
    </lineage>
</organism>
<keyword evidence="2" id="KW-0812">Transmembrane</keyword>
<feature type="region of interest" description="Disordered" evidence="1">
    <location>
        <begin position="125"/>
        <end position="161"/>
    </location>
</feature>
<dbReference type="Proteomes" id="UP000829364">
    <property type="component" value="Chromosome 1"/>
</dbReference>
<keyword evidence="2" id="KW-0472">Membrane</keyword>
<feature type="region of interest" description="Disordered" evidence="1">
    <location>
        <begin position="40"/>
        <end position="98"/>
    </location>
</feature>
<feature type="compositionally biased region" description="Basic and acidic residues" evidence="1">
    <location>
        <begin position="40"/>
        <end position="56"/>
    </location>
</feature>
<sequence>MMEYKWSIEAIVALATGGPLLILAAVVPLAKWFAARGRRQHEEGEGEEGHDLERQDPPAPGRRCSESMLPVVLIGDGDGGSATPSTVTLPPPAAFSPTGHHEDISAFFDQRLESFQFLRRGSVFGRHSAASGRGSPLSRRGDAPSSNTAWLASSPPSDVHQ</sequence>
<dbReference type="RefSeq" id="XP_047838669.1">
    <property type="nucleotide sequence ID" value="XM_047982703.1"/>
</dbReference>
<reference evidence="3" key="1">
    <citation type="submission" date="2021-11" db="EMBL/GenBank/DDBJ databases">
        <title>Purpureocillium_takamizusanense_genome.</title>
        <authorList>
            <person name="Nguyen N.-H."/>
        </authorList>
    </citation>
    <scope>NUCLEOTIDE SEQUENCE</scope>
    <source>
        <strain evidence="3">PT3</strain>
    </source>
</reference>
<evidence type="ECO:0000256" key="1">
    <source>
        <dbReference type="SAM" id="MobiDB-lite"/>
    </source>
</evidence>
<feature type="compositionally biased region" description="Polar residues" evidence="1">
    <location>
        <begin position="144"/>
        <end position="161"/>
    </location>
</feature>
<evidence type="ECO:0000256" key="2">
    <source>
        <dbReference type="SAM" id="Phobius"/>
    </source>
</evidence>
<name>A0A9Q8Q7V2_9HYPO</name>
<protein>
    <submittedName>
        <fullName evidence="3">Uncharacterized protein</fullName>
    </submittedName>
</protein>
<dbReference type="GeneID" id="72063708"/>
<dbReference type="EMBL" id="CP086354">
    <property type="protein sequence ID" value="UNI15188.1"/>
    <property type="molecule type" value="Genomic_DNA"/>
</dbReference>
<evidence type="ECO:0000313" key="4">
    <source>
        <dbReference type="Proteomes" id="UP000829364"/>
    </source>
</evidence>
<proteinExistence type="predicted"/>
<keyword evidence="4" id="KW-1185">Reference proteome</keyword>
<evidence type="ECO:0000313" key="3">
    <source>
        <dbReference type="EMBL" id="UNI15188.1"/>
    </source>
</evidence>
<dbReference type="KEGG" id="ptkz:JDV02_001746"/>
<gene>
    <name evidence="3" type="ORF">JDV02_001746</name>
</gene>
<feature type="transmembrane region" description="Helical" evidence="2">
    <location>
        <begin position="6"/>
        <end position="30"/>
    </location>
</feature>
<keyword evidence="2" id="KW-1133">Transmembrane helix</keyword>
<dbReference type="AlphaFoldDB" id="A0A9Q8Q7V2"/>